<dbReference type="Proteomes" id="UP001153714">
    <property type="component" value="Chromosome 22"/>
</dbReference>
<reference evidence="2" key="2">
    <citation type="submission" date="2022-10" db="EMBL/GenBank/DDBJ databases">
        <authorList>
            <consortium name="ENA_rothamsted_submissions"/>
            <consortium name="culmorum"/>
            <person name="King R."/>
        </authorList>
    </citation>
    <scope>NUCLEOTIDE SEQUENCE</scope>
</reference>
<gene>
    <name evidence="2" type="ORF">DIATSA_LOCUS8209</name>
</gene>
<evidence type="ECO:0000313" key="2">
    <source>
        <dbReference type="EMBL" id="CAG9790543.1"/>
    </source>
</evidence>
<dbReference type="EMBL" id="OU893353">
    <property type="protein sequence ID" value="CAG9790543.1"/>
    <property type="molecule type" value="Genomic_DNA"/>
</dbReference>
<keyword evidence="3" id="KW-1185">Reference proteome</keyword>
<evidence type="ECO:0000256" key="1">
    <source>
        <dbReference type="SAM" id="MobiDB-lite"/>
    </source>
</evidence>
<protein>
    <submittedName>
        <fullName evidence="2">Uncharacterized protein</fullName>
    </submittedName>
</protein>
<proteinExistence type="predicted"/>
<accession>A0A9N9WF79</accession>
<name>A0A9N9WF79_9NEOP</name>
<dbReference type="OrthoDB" id="7354186at2759"/>
<organism evidence="2 3">
    <name type="scientific">Diatraea saccharalis</name>
    <name type="common">sugarcane borer</name>
    <dbReference type="NCBI Taxonomy" id="40085"/>
    <lineage>
        <taxon>Eukaryota</taxon>
        <taxon>Metazoa</taxon>
        <taxon>Ecdysozoa</taxon>
        <taxon>Arthropoda</taxon>
        <taxon>Hexapoda</taxon>
        <taxon>Insecta</taxon>
        <taxon>Pterygota</taxon>
        <taxon>Neoptera</taxon>
        <taxon>Endopterygota</taxon>
        <taxon>Lepidoptera</taxon>
        <taxon>Glossata</taxon>
        <taxon>Ditrysia</taxon>
        <taxon>Pyraloidea</taxon>
        <taxon>Crambidae</taxon>
        <taxon>Crambinae</taxon>
        <taxon>Diatraea</taxon>
    </lineage>
</organism>
<feature type="compositionally biased region" description="Basic residues" evidence="1">
    <location>
        <begin position="234"/>
        <end position="245"/>
    </location>
</feature>
<sequence length="371" mass="44235">MYFFKLYNSLERDNTRSNDIILEKYKHKPQLKTQQHISIQNLLNFFTNYRDRTKNKCIRLFGSIYGTKKQIQDCLEKKRRSKARVNFLELKPINVNPITQYHNFLDIEANADFTRAIKNSINDPLSYKVDIPIMNTGDLRSNKINNIYILSNFRRSNPSAANEKIERRNLNIDSLEDNSEFEELELRNAHNKPKRFQVIPNNKAKKKISITKISDSDESEVFTDSEEIEIEKKPKAKRNKSKNRLHLATSEASTEDSFEIDRRPIEKKRKIKISKLKVKDFFDSDLSSESDQPLIRETMKTKKKKIKNKEDKEYYLQAGRIIDPYSDDEFRRRLPVFLPKRYHWQEEDIHNLGYYWFNGPQGRYPHYALRP</sequence>
<dbReference type="AlphaFoldDB" id="A0A9N9WF79"/>
<evidence type="ECO:0000313" key="3">
    <source>
        <dbReference type="Proteomes" id="UP001153714"/>
    </source>
</evidence>
<reference evidence="2" key="1">
    <citation type="submission" date="2021-12" db="EMBL/GenBank/DDBJ databases">
        <authorList>
            <person name="King R."/>
        </authorList>
    </citation>
    <scope>NUCLEOTIDE SEQUENCE</scope>
</reference>
<feature type="region of interest" description="Disordered" evidence="1">
    <location>
        <begin position="234"/>
        <end position="253"/>
    </location>
</feature>